<reference evidence="2" key="1">
    <citation type="journal article" date="2019" name="Int. J. Syst. Evol. Microbiol.">
        <title>The Global Catalogue of Microorganisms (GCM) 10K type strain sequencing project: providing services to taxonomists for standard genome sequencing and annotation.</title>
        <authorList>
            <consortium name="The Broad Institute Genomics Platform"/>
            <consortium name="The Broad Institute Genome Sequencing Center for Infectious Disease"/>
            <person name="Wu L."/>
            <person name="Ma J."/>
        </authorList>
    </citation>
    <scope>NUCLEOTIDE SEQUENCE [LARGE SCALE GENOMIC DNA]</scope>
    <source>
        <strain evidence="2">KACC 14058</strain>
    </source>
</reference>
<accession>A0ABV8VXH0</accession>
<organism evidence="1 2">
    <name type="scientific">Gracilibacillus marinus</name>
    <dbReference type="NCBI Taxonomy" id="630535"/>
    <lineage>
        <taxon>Bacteria</taxon>
        <taxon>Bacillati</taxon>
        <taxon>Bacillota</taxon>
        <taxon>Bacilli</taxon>
        <taxon>Bacillales</taxon>
        <taxon>Bacillaceae</taxon>
        <taxon>Gracilibacillus</taxon>
    </lineage>
</organism>
<dbReference type="SUPFAM" id="SSF52540">
    <property type="entry name" value="P-loop containing nucleoside triphosphate hydrolases"/>
    <property type="match status" value="1"/>
</dbReference>
<proteinExistence type="predicted"/>
<dbReference type="PANTHER" id="PTHR32301:SF6">
    <property type="entry name" value="GOLVESIN-RELATED"/>
    <property type="match status" value="1"/>
</dbReference>
<dbReference type="EMBL" id="JBHSDV010000003">
    <property type="protein sequence ID" value="MFC4388295.1"/>
    <property type="molecule type" value="Genomic_DNA"/>
</dbReference>
<protein>
    <submittedName>
        <fullName evidence="1">Sulfotransferase family 2 domain-containing protein</fullName>
    </submittedName>
</protein>
<dbReference type="InterPro" id="IPR005331">
    <property type="entry name" value="Sulfotransferase"/>
</dbReference>
<dbReference type="Pfam" id="PF03567">
    <property type="entry name" value="Sulfotransfer_2"/>
    <property type="match status" value="1"/>
</dbReference>
<sequence>MIVFENEKMKEKSPVCFLHIPKSGGKSLWAILKKQEDTFHIWHRKLFKELDKKVEFFTLLRDPVDRVISTYYYIRRYEEDPLHDKVLKLSLEDFVAIMEDERHKNIQYKKKDIRSIRYRTVNLATRYLSGGDPNNIALAKYHAREHFSMIGFTDMYEESLFFLQKQYNLTIPTIPHRNQTNNRPSLQSHS</sequence>
<dbReference type="InterPro" id="IPR053259">
    <property type="entry name" value="Golvesin-related_Golgi"/>
</dbReference>
<evidence type="ECO:0000313" key="2">
    <source>
        <dbReference type="Proteomes" id="UP001595880"/>
    </source>
</evidence>
<dbReference type="PANTHER" id="PTHR32301">
    <property type="entry name" value="COUNTIN RECEPTOR CNR3-RELATED"/>
    <property type="match status" value="1"/>
</dbReference>
<dbReference type="Gene3D" id="3.40.50.300">
    <property type="entry name" value="P-loop containing nucleotide triphosphate hydrolases"/>
    <property type="match status" value="1"/>
</dbReference>
<dbReference type="RefSeq" id="WP_390199218.1">
    <property type="nucleotide sequence ID" value="NZ_JBHSDV010000003.1"/>
</dbReference>
<comment type="caution">
    <text evidence="1">The sequence shown here is derived from an EMBL/GenBank/DDBJ whole genome shotgun (WGS) entry which is preliminary data.</text>
</comment>
<keyword evidence="2" id="KW-1185">Reference proteome</keyword>
<name>A0ABV8VXH0_9BACI</name>
<dbReference type="Proteomes" id="UP001595880">
    <property type="component" value="Unassembled WGS sequence"/>
</dbReference>
<gene>
    <name evidence="1" type="ORF">ACFOZ1_10830</name>
</gene>
<evidence type="ECO:0000313" key="1">
    <source>
        <dbReference type="EMBL" id="MFC4388295.1"/>
    </source>
</evidence>
<dbReference type="InterPro" id="IPR027417">
    <property type="entry name" value="P-loop_NTPase"/>
</dbReference>